<dbReference type="SUPFAM" id="SSF46689">
    <property type="entry name" value="Homeodomain-like"/>
    <property type="match status" value="1"/>
</dbReference>
<sequence>MHQWATLQTELLWVYDGTIEHLANRSKNDHQNAYWVWLVRKGFARVSSKDTELIAQPNQWLLTPNRVNFQEFGSGTRILSVHFRAQWPSGENLFEEKDGLVIDAGECPVLERCAVSMQKAAARHFSHYHSTARAQIIYQNVSYEGFWLLQRHFLRWMTAFTDVLLAKGYSFAETGAYDPRLLKAVRSLHEAPLNKSLPETQVQQLTGLSRARLDYLFVHHFGISMREYWNRLRLQSAKHCLADTQLIIKEISYRLGFKQPSYFTRWFQSQAKCSPREYRNEFSSRA</sequence>
<dbReference type="PROSITE" id="PS01124">
    <property type="entry name" value="HTH_ARAC_FAMILY_2"/>
    <property type="match status" value="1"/>
</dbReference>
<evidence type="ECO:0000259" key="4">
    <source>
        <dbReference type="PROSITE" id="PS01124"/>
    </source>
</evidence>
<dbReference type="AlphaFoldDB" id="A0A7X1E4U6"/>
<dbReference type="InterPro" id="IPR018060">
    <property type="entry name" value="HTH_AraC"/>
</dbReference>
<dbReference type="EMBL" id="JACHVA010000102">
    <property type="protein sequence ID" value="MBC2602900.1"/>
    <property type="molecule type" value="Genomic_DNA"/>
</dbReference>
<comment type="caution">
    <text evidence="5">The sequence shown here is derived from an EMBL/GenBank/DDBJ whole genome shotgun (WGS) entry which is preliminary data.</text>
</comment>
<accession>A0A7X1E4U6</accession>
<keyword evidence="6" id="KW-1185">Reference proteome</keyword>
<keyword evidence="2" id="KW-0238">DNA-binding</keyword>
<gene>
    <name evidence="5" type="ORF">H5P30_14040</name>
</gene>
<dbReference type="SMART" id="SM00342">
    <property type="entry name" value="HTH_ARAC"/>
    <property type="match status" value="1"/>
</dbReference>
<reference evidence="5 6" key="1">
    <citation type="submission" date="2020-07" db="EMBL/GenBank/DDBJ databases">
        <authorList>
            <person name="Feng X."/>
        </authorList>
    </citation>
    <scope>NUCLEOTIDE SEQUENCE [LARGE SCALE GENOMIC DNA]</scope>
    <source>
        <strain evidence="5 6">JCM14086</strain>
    </source>
</reference>
<dbReference type="PROSITE" id="PS00041">
    <property type="entry name" value="HTH_ARAC_FAMILY_1"/>
    <property type="match status" value="1"/>
</dbReference>
<feature type="domain" description="HTH araC/xylS-type" evidence="4">
    <location>
        <begin position="183"/>
        <end position="281"/>
    </location>
</feature>
<evidence type="ECO:0000256" key="3">
    <source>
        <dbReference type="ARBA" id="ARBA00023163"/>
    </source>
</evidence>
<keyword evidence="1" id="KW-0805">Transcription regulation</keyword>
<protein>
    <submittedName>
        <fullName evidence="5">Helix-turn-helix transcriptional regulator</fullName>
    </submittedName>
</protein>
<evidence type="ECO:0000256" key="2">
    <source>
        <dbReference type="ARBA" id="ARBA00023125"/>
    </source>
</evidence>
<evidence type="ECO:0000313" key="6">
    <source>
        <dbReference type="Proteomes" id="UP000525652"/>
    </source>
</evidence>
<organism evidence="5 6">
    <name type="scientific">Puniceicoccus vermicola</name>
    <dbReference type="NCBI Taxonomy" id="388746"/>
    <lineage>
        <taxon>Bacteria</taxon>
        <taxon>Pseudomonadati</taxon>
        <taxon>Verrucomicrobiota</taxon>
        <taxon>Opitutia</taxon>
        <taxon>Puniceicoccales</taxon>
        <taxon>Puniceicoccaceae</taxon>
        <taxon>Puniceicoccus</taxon>
    </lineage>
</organism>
<dbReference type="RefSeq" id="WP_354587288.1">
    <property type="nucleotide sequence ID" value="NZ_JBEPNX010000001.1"/>
</dbReference>
<dbReference type="InterPro" id="IPR018062">
    <property type="entry name" value="HTH_AraC-typ_CS"/>
</dbReference>
<dbReference type="GO" id="GO:0003700">
    <property type="term" value="F:DNA-binding transcription factor activity"/>
    <property type="evidence" value="ECO:0007669"/>
    <property type="project" value="InterPro"/>
</dbReference>
<dbReference type="Proteomes" id="UP000525652">
    <property type="component" value="Unassembled WGS sequence"/>
</dbReference>
<dbReference type="InterPro" id="IPR009057">
    <property type="entry name" value="Homeodomain-like_sf"/>
</dbReference>
<dbReference type="GO" id="GO:0043565">
    <property type="term" value="F:sequence-specific DNA binding"/>
    <property type="evidence" value="ECO:0007669"/>
    <property type="project" value="InterPro"/>
</dbReference>
<keyword evidence="3" id="KW-0804">Transcription</keyword>
<name>A0A7X1E4U6_9BACT</name>
<evidence type="ECO:0000313" key="5">
    <source>
        <dbReference type="EMBL" id="MBC2602900.1"/>
    </source>
</evidence>
<evidence type="ECO:0000256" key="1">
    <source>
        <dbReference type="ARBA" id="ARBA00023015"/>
    </source>
</evidence>
<proteinExistence type="predicted"/>
<dbReference type="Pfam" id="PF12833">
    <property type="entry name" value="HTH_18"/>
    <property type="match status" value="1"/>
</dbReference>
<dbReference type="PANTHER" id="PTHR43280:SF2">
    <property type="entry name" value="HTH-TYPE TRANSCRIPTIONAL REGULATOR EXSA"/>
    <property type="match status" value="1"/>
</dbReference>
<dbReference type="PANTHER" id="PTHR43280">
    <property type="entry name" value="ARAC-FAMILY TRANSCRIPTIONAL REGULATOR"/>
    <property type="match status" value="1"/>
</dbReference>
<dbReference type="Gene3D" id="1.10.10.60">
    <property type="entry name" value="Homeodomain-like"/>
    <property type="match status" value="1"/>
</dbReference>